<dbReference type="AlphaFoldDB" id="A0A0B1SEL4"/>
<dbReference type="OrthoDB" id="5787458at2759"/>
<keyword evidence="2" id="KW-1185">Reference proteome</keyword>
<evidence type="ECO:0000313" key="2">
    <source>
        <dbReference type="Proteomes" id="UP000053660"/>
    </source>
</evidence>
<reference evidence="1 2" key="1">
    <citation type="submission" date="2014-03" db="EMBL/GenBank/DDBJ databases">
        <title>Draft genome of the hookworm Oesophagostomum dentatum.</title>
        <authorList>
            <person name="Mitreva M."/>
        </authorList>
    </citation>
    <scope>NUCLEOTIDE SEQUENCE [LARGE SCALE GENOMIC DNA]</scope>
    <source>
        <strain evidence="1 2">OD-Hann</strain>
    </source>
</reference>
<proteinExistence type="predicted"/>
<protein>
    <submittedName>
        <fullName evidence="1">Uncharacterized protein</fullName>
    </submittedName>
</protein>
<organism evidence="1 2">
    <name type="scientific">Oesophagostomum dentatum</name>
    <name type="common">Nodular worm</name>
    <dbReference type="NCBI Taxonomy" id="61180"/>
    <lineage>
        <taxon>Eukaryota</taxon>
        <taxon>Metazoa</taxon>
        <taxon>Ecdysozoa</taxon>
        <taxon>Nematoda</taxon>
        <taxon>Chromadorea</taxon>
        <taxon>Rhabditida</taxon>
        <taxon>Rhabditina</taxon>
        <taxon>Rhabditomorpha</taxon>
        <taxon>Strongyloidea</taxon>
        <taxon>Strongylidae</taxon>
        <taxon>Oesophagostomum</taxon>
    </lineage>
</organism>
<sequence length="107" mass="12336">MFQQLIYKSALPRSNEQILDAVWWVPNGDSYQATKVTVPNAGKLYSTYSFQMVLVKSQCDVKKVPVSLLQKCKPIARPAARVYCRVVLAWNENEWSSIEMENYCSRK</sequence>
<dbReference type="EMBL" id="KN572010">
    <property type="protein sequence ID" value="KHJ83743.1"/>
    <property type="molecule type" value="Genomic_DNA"/>
</dbReference>
<dbReference type="Proteomes" id="UP000053660">
    <property type="component" value="Unassembled WGS sequence"/>
</dbReference>
<name>A0A0B1SEL4_OESDE</name>
<accession>A0A0B1SEL4</accession>
<gene>
    <name evidence="1" type="ORF">OESDEN_16555</name>
</gene>
<evidence type="ECO:0000313" key="1">
    <source>
        <dbReference type="EMBL" id="KHJ83743.1"/>
    </source>
</evidence>